<name>A0ABX5WPK7_9GAMM</name>
<dbReference type="InterPro" id="IPR041519">
    <property type="entry name" value="HEPN_RiboL-PSP"/>
</dbReference>
<dbReference type="Proteomes" id="UP000318758">
    <property type="component" value="Chromosome"/>
</dbReference>
<dbReference type="EMBL" id="CP041153">
    <property type="protein sequence ID" value="QDF76508.1"/>
    <property type="molecule type" value="Genomic_DNA"/>
</dbReference>
<evidence type="ECO:0000259" key="1">
    <source>
        <dbReference type="Pfam" id="PF18735"/>
    </source>
</evidence>
<dbReference type="Pfam" id="PF18735">
    <property type="entry name" value="HEPN_RiboL-PSP"/>
    <property type="match status" value="1"/>
</dbReference>
<keyword evidence="3" id="KW-1185">Reference proteome</keyword>
<gene>
    <name evidence="2" type="ORF">FGA12_15800</name>
</gene>
<organism evidence="2 3">
    <name type="scientific">Shewanella marisflavi</name>
    <dbReference type="NCBI Taxonomy" id="260364"/>
    <lineage>
        <taxon>Bacteria</taxon>
        <taxon>Pseudomonadati</taxon>
        <taxon>Pseudomonadota</taxon>
        <taxon>Gammaproteobacteria</taxon>
        <taxon>Alteromonadales</taxon>
        <taxon>Shewanellaceae</taxon>
        <taxon>Shewanella</taxon>
    </lineage>
</organism>
<protein>
    <recommendedName>
        <fullName evidence="1">RiboL-PSP-HEPN domain-containing protein</fullName>
    </recommendedName>
</protein>
<evidence type="ECO:0000313" key="2">
    <source>
        <dbReference type="EMBL" id="QDF76508.1"/>
    </source>
</evidence>
<evidence type="ECO:0000313" key="3">
    <source>
        <dbReference type="Proteomes" id="UP000318758"/>
    </source>
</evidence>
<reference evidence="2 3" key="1">
    <citation type="submission" date="2019-06" db="EMBL/GenBank/DDBJ databases">
        <title>Complete genome of Shewanella marisflavi ECSMB14101, a mussel settlement-inducing bacterium isolated from East China Sea.</title>
        <authorList>
            <person name="Yang J."/>
            <person name="Liang X."/>
            <person name="Chang R."/>
            <person name="Peng L."/>
        </authorList>
    </citation>
    <scope>NUCLEOTIDE SEQUENCE [LARGE SCALE GENOMIC DNA]</scope>
    <source>
        <strain evidence="2 3">ECSMB14101</strain>
    </source>
</reference>
<feature type="domain" description="RiboL-PSP-HEPN" evidence="1">
    <location>
        <begin position="13"/>
        <end position="173"/>
    </location>
</feature>
<dbReference type="RefSeq" id="WP_033537833.1">
    <property type="nucleotide sequence ID" value="NZ_CP041153.1"/>
</dbReference>
<proteinExistence type="predicted"/>
<accession>A0ABX5WPK7</accession>
<sequence length="176" mass="20673">MSESYQTFKKAISDAQELVDCYDKLNQPPQSVAPEVLKRAALIMILTAWETYVEDIAAEIFDKKFSMLKGCAIGQFMDKQFEKRLKMFHNPDSQKTKQIFEDFFDIDVTESWTFTNYIPKLAREQLNLWIVKRGDAVHRAQIDLNQPQIINRKELDKCIRFFKDLVQKTDEVLVLI</sequence>